<feature type="transmembrane region" description="Helical" evidence="1">
    <location>
        <begin position="206"/>
        <end position="225"/>
    </location>
</feature>
<feature type="transmembrane region" description="Helical" evidence="1">
    <location>
        <begin position="155"/>
        <end position="186"/>
    </location>
</feature>
<sequence length="476" mass="54939">MKDNLSKEVIQLKLKILFISIFLGILNYNFITAYKGIWYPFFIAVLIIVFVFNIGIKNKSKLGYFFLCIGFILSISFAIYSNPIFRALNTLLIPLTIISSFILLTYDNIEFKFGSFVSILLNRIFKESLLNSLDIPFITKNLFKKGDIKDASNKFISILIGLLLAIPILIVLSQILCGADGIFAYYLSNLSFDINNRFFNDILPRVILSILFTIFIFGLYSSFTCELKRKEAGENNIFKFNSITIITLLSLISALYIIFTKIQVTYLYGGRVLPEGFNYAEYAREGFFQLVFIVFINVVSIVFIKSNTKIKTPVGNRILLGIYSLITLLTFNMMISALYKMKLYTEAFGFTRLRILVTVFTIFLGIILILLLLFIWKKINIFKPTIVLGCIMYVFINFLNLDAFIVKNNVNLYTSSAKIDLNYLTMLSADCYNEIGKAHRMGLISEKEYKEWKGLNKIKITHWYEYNYFTNKLNKK</sequence>
<accession>A0ABU0JR88</accession>
<evidence type="ECO:0000313" key="2">
    <source>
        <dbReference type="EMBL" id="MDQ0478766.1"/>
    </source>
</evidence>
<dbReference type="Pfam" id="PF13687">
    <property type="entry name" value="DUF4153"/>
    <property type="match status" value="1"/>
</dbReference>
<gene>
    <name evidence="2" type="ORF">QOZ93_000494</name>
</gene>
<organism evidence="2 3">
    <name type="scientific">Hathewaya limosa</name>
    <name type="common">Clostridium limosum</name>
    <dbReference type="NCBI Taxonomy" id="1536"/>
    <lineage>
        <taxon>Bacteria</taxon>
        <taxon>Bacillati</taxon>
        <taxon>Bacillota</taxon>
        <taxon>Clostridia</taxon>
        <taxon>Eubacteriales</taxon>
        <taxon>Clostridiaceae</taxon>
        <taxon>Hathewaya</taxon>
    </lineage>
</organism>
<dbReference type="EMBL" id="JAUSWN010000003">
    <property type="protein sequence ID" value="MDQ0478766.1"/>
    <property type="molecule type" value="Genomic_DNA"/>
</dbReference>
<feature type="transmembrane region" description="Helical" evidence="1">
    <location>
        <begin position="351"/>
        <end position="374"/>
    </location>
</feature>
<protein>
    <recommendedName>
        <fullName evidence="4">DUF4173 domain-containing protein</fullName>
    </recommendedName>
</protein>
<proteinExistence type="predicted"/>
<feature type="transmembrane region" description="Helical" evidence="1">
    <location>
        <begin position="62"/>
        <end position="81"/>
    </location>
</feature>
<evidence type="ECO:0000256" key="1">
    <source>
        <dbReference type="SAM" id="Phobius"/>
    </source>
</evidence>
<keyword evidence="1" id="KW-0472">Membrane</keyword>
<evidence type="ECO:0008006" key="4">
    <source>
        <dbReference type="Google" id="ProtNLM"/>
    </source>
</evidence>
<name>A0ABU0JR88_HATLI</name>
<feature type="transmembrane region" description="Helical" evidence="1">
    <location>
        <begin position="237"/>
        <end position="259"/>
    </location>
</feature>
<feature type="transmembrane region" description="Helical" evidence="1">
    <location>
        <begin position="37"/>
        <end position="55"/>
    </location>
</feature>
<keyword evidence="3" id="KW-1185">Reference proteome</keyword>
<reference evidence="2 3" key="1">
    <citation type="submission" date="2023-07" db="EMBL/GenBank/DDBJ databases">
        <title>Genomic Encyclopedia of Type Strains, Phase IV (KMG-IV): sequencing the most valuable type-strain genomes for metagenomic binning, comparative biology and taxonomic classification.</title>
        <authorList>
            <person name="Goeker M."/>
        </authorList>
    </citation>
    <scope>NUCLEOTIDE SEQUENCE [LARGE SCALE GENOMIC DNA]</scope>
    <source>
        <strain evidence="2 3">DSM 1400</strain>
    </source>
</reference>
<evidence type="ECO:0000313" key="3">
    <source>
        <dbReference type="Proteomes" id="UP001224418"/>
    </source>
</evidence>
<dbReference type="RefSeq" id="WP_307354973.1">
    <property type="nucleotide sequence ID" value="NZ_BAAACJ010000025.1"/>
</dbReference>
<feature type="transmembrane region" description="Helical" evidence="1">
    <location>
        <begin position="287"/>
        <end position="306"/>
    </location>
</feature>
<dbReference type="Proteomes" id="UP001224418">
    <property type="component" value="Unassembled WGS sequence"/>
</dbReference>
<feature type="transmembrane region" description="Helical" evidence="1">
    <location>
        <begin position="386"/>
        <end position="406"/>
    </location>
</feature>
<keyword evidence="1" id="KW-0812">Transmembrane</keyword>
<feature type="transmembrane region" description="Helical" evidence="1">
    <location>
        <begin position="87"/>
        <end position="106"/>
    </location>
</feature>
<dbReference type="InterPro" id="IPR025291">
    <property type="entry name" value="DUF4153"/>
</dbReference>
<feature type="transmembrane region" description="Helical" evidence="1">
    <location>
        <begin position="12"/>
        <end position="31"/>
    </location>
</feature>
<keyword evidence="1" id="KW-1133">Transmembrane helix</keyword>
<comment type="caution">
    <text evidence="2">The sequence shown here is derived from an EMBL/GenBank/DDBJ whole genome shotgun (WGS) entry which is preliminary data.</text>
</comment>
<feature type="transmembrane region" description="Helical" evidence="1">
    <location>
        <begin position="318"/>
        <end position="339"/>
    </location>
</feature>